<protein>
    <submittedName>
        <fullName evidence="1">Uncharacterized protein</fullName>
    </submittedName>
</protein>
<dbReference type="Proteomes" id="UP001056426">
    <property type="component" value="Chromosome"/>
</dbReference>
<dbReference type="RefSeq" id="WP_250724487.1">
    <property type="nucleotide sequence ID" value="NZ_CP098400.1"/>
</dbReference>
<name>A0A9J6ZQW8_9BACT</name>
<reference evidence="1" key="2">
    <citation type="submission" date="2022-06" db="EMBL/GenBank/DDBJ databases">
        <title>Xiashengella guii gen. nov. sp. nov., a bacterium isolated form anaerobic digestion tank.</title>
        <authorList>
            <person name="Huang H."/>
        </authorList>
    </citation>
    <scope>NUCLEOTIDE SEQUENCE</scope>
    <source>
        <strain evidence="1">Ai-910</strain>
    </source>
</reference>
<reference evidence="1" key="1">
    <citation type="submission" date="2022-05" db="EMBL/GenBank/DDBJ databases">
        <authorList>
            <person name="Sun X."/>
        </authorList>
    </citation>
    <scope>NUCLEOTIDE SEQUENCE</scope>
    <source>
        <strain evidence="1">Ai-910</strain>
    </source>
</reference>
<evidence type="ECO:0000313" key="2">
    <source>
        <dbReference type="Proteomes" id="UP001056426"/>
    </source>
</evidence>
<dbReference type="AlphaFoldDB" id="A0A9J6ZQW8"/>
<proteinExistence type="predicted"/>
<organism evidence="1 2">
    <name type="scientific">Xiashengella succiniciproducens</name>
    <dbReference type="NCBI Taxonomy" id="2949635"/>
    <lineage>
        <taxon>Bacteria</taxon>
        <taxon>Pseudomonadati</taxon>
        <taxon>Bacteroidota</taxon>
        <taxon>Bacteroidia</taxon>
        <taxon>Marinilabiliales</taxon>
        <taxon>Marinilabiliaceae</taxon>
        <taxon>Xiashengella</taxon>
    </lineage>
</organism>
<accession>A0A9J6ZQW8</accession>
<gene>
    <name evidence="1" type="ORF">M9189_03140</name>
</gene>
<dbReference type="KEGG" id="alkq:M9189_03140"/>
<dbReference type="EMBL" id="CP098400">
    <property type="protein sequence ID" value="URW80348.1"/>
    <property type="molecule type" value="Genomic_DNA"/>
</dbReference>
<keyword evidence="2" id="KW-1185">Reference proteome</keyword>
<sequence>MNFDNIILIGNFPSRHNIEAFKETFGIEWPVFNYTEKLNLPIEDLNLPYFFVINSDMKAYNFRVASGVTSLIIENYLLGIENMMTGD</sequence>
<evidence type="ECO:0000313" key="1">
    <source>
        <dbReference type="EMBL" id="URW80348.1"/>
    </source>
</evidence>